<evidence type="ECO:0000256" key="11">
    <source>
        <dbReference type="ARBA" id="ARBA00037606"/>
    </source>
</evidence>
<feature type="domain" description="Saposin B-type" evidence="13">
    <location>
        <begin position="31"/>
        <end position="88"/>
    </location>
</feature>
<dbReference type="SMART" id="SM00162">
    <property type="entry name" value="SAPA"/>
    <property type="match status" value="1"/>
</dbReference>
<dbReference type="Proteomes" id="UP000694545">
    <property type="component" value="Unplaced"/>
</dbReference>
<dbReference type="FunFam" id="1.10.225.10:FF:000002">
    <property type="entry name" value="prosaposin isoform X2"/>
    <property type="match status" value="1"/>
</dbReference>
<evidence type="ECO:0000313" key="15">
    <source>
        <dbReference type="Ensembl" id="ENSVKKP00000003711.1"/>
    </source>
</evidence>
<keyword evidence="7" id="KW-0325">Glycoprotein</keyword>
<dbReference type="PANTHER" id="PTHR11480:SF36">
    <property type="entry name" value="PROSAPOSIN"/>
    <property type="match status" value="1"/>
</dbReference>
<keyword evidence="4" id="KW-0732">Signal</keyword>
<evidence type="ECO:0000256" key="1">
    <source>
        <dbReference type="ARBA" id="ARBA00004371"/>
    </source>
</evidence>
<keyword evidence="8" id="KW-0458">Lysosome</keyword>
<keyword evidence="16" id="KW-1185">Reference proteome</keyword>
<dbReference type="Pfam" id="PF05184">
    <property type="entry name" value="SapB_1"/>
    <property type="match status" value="1"/>
</dbReference>
<evidence type="ECO:0000259" key="14">
    <source>
        <dbReference type="PROSITE" id="PS51110"/>
    </source>
</evidence>
<dbReference type="InterPro" id="IPR008373">
    <property type="entry name" value="Saposin"/>
</dbReference>
<dbReference type="InterPro" id="IPR008139">
    <property type="entry name" value="SaposinB_dom"/>
</dbReference>
<dbReference type="InterPro" id="IPR008138">
    <property type="entry name" value="SapB_2"/>
</dbReference>
<reference evidence="15" key="1">
    <citation type="submission" date="2025-08" db="UniProtKB">
        <authorList>
            <consortium name="Ensembl"/>
        </authorList>
    </citation>
    <scope>IDENTIFICATION</scope>
</reference>
<dbReference type="SUPFAM" id="SSF47862">
    <property type="entry name" value="Saposin"/>
    <property type="match status" value="2"/>
</dbReference>
<organism evidence="15 16">
    <name type="scientific">Varanus komodoensis</name>
    <name type="common">Komodo dragon</name>
    <dbReference type="NCBI Taxonomy" id="61221"/>
    <lineage>
        <taxon>Eukaryota</taxon>
        <taxon>Metazoa</taxon>
        <taxon>Chordata</taxon>
        <taxon>Craniata</taxon>
        <taxon>Vertebrata</taxon>
        <taxon>Euteleostomi</taxon>
        <taxon>Lepidosauria</taxon>
        <taxon>Squamata</taxon>
        <taxon>Bifurcata</taxon>
        <taxon>Unidentata</taxon>
        <taxon>Episquamata</taxon>
        <taxon>Toxicofera</taxon>
        <taxon>Anguimorpha</taxon>
        <taxon>Paleoanguimorpha</taxon>
        <taxon>Varanoidea</taxon>
        <taxon>Varanidae</taxon>
        <taxon>Varanus</taxon>
    </lineage>
</organism>
<dbReference type="InterPro" id="IPR007856">
    <property type="entry name" value="SapB_1"/>
</dbReference>
<dbReference type="PRINTS" id="PR01797">
    <property type="entry name" value="SAPOSIN"/>
</dbReference>
<dbReference type="GO" id="GO:0006665">
    <property type="term" value="P:sphingolipid metabolic process"/>
    <property type="evidence" value="ECO:0007669"/>
    <property type="project" value="InterPro"/>
</dbReference>
<evidence type="ECO:0000256" key="4">
    <source>
        <dbReference type="ARBA" id="ARBA00022729"/>
    </source>
</evidence>
<feature type="domain" description="Saposin B-type" evidence="13">
    <location>
        <begin position="112"/>
        <end position="196"/>
    </location>
</feature>
<dbReference type="SMART" id="SM00741">
    <property type="entry name" value="SapB"/>
    <property type="match status" value="2"/>
</dbReference>
<name>A0A8D2J4U6_VARKO</name>
<dbReference type="GO" id="GO:0016020">
    <property type="term" value="C:membrane"/>
    <property type="evidence" value="ECO:0007669"/>
    <property type="project" value="GOC"/>
</dbReference>
<sequence>MAGFGEAVQKYKLFHSCLPTCQPYLSTFMLQEEIVHQMVKVCDVLPSEVLPTCKDFVSSYGKAVITMLLEATKPEFVCIKIKCCPSDTSSNAGKSWSLLVHSTLQQLPKYNKNEFCNVCTVLIQYLDDELEKNETQEQIQSMLARGCQLLPELYSFCLLQCDELVQQYEPAAVHLLIEVMEPTFVCAKIGVCPESHLLGMEACAWGPRYWCTNKGTAAQCRATAYCKRHVWN</sequence>
<evidence type="ECO:0000256" key="3">
    <source>
        <dbReference type="ARBA" id="ARBA00022525"/>
    </source>
</evidence>
<comment type="subcellular location">
    <subcellularLocation>
        <location evidence="1">Lysosome</location>
    </subcellularLocation>
    <subcellularLocation>
        <location evidence="2">Secreted</location>
    </subcellularLocation>
</comment>
<feature type="domain" description="Saposin A-type" evidence="14">
    <location>
        <begin position="196"/>
        <end position="232"/>
    </location>
</feature>
<proteinExistence type="predicted"/>
<evidence type="ECO:0000256" key="5">
    <source>
        <dbReference type="ARBA" id="ARBA00022737"/>
    </source>
</evidence>
<keyword evidence="3" id="KW-0964">Secreted</keyword>
<evidence type="ECO:0000256" key="12">
    <source>
        <dbReference type="ARBA" id="ARBA00040265"/>
    </source>
</evidence>
<dbReference type="Ensembl" id="ENSVKKT00000003811.1">
    <property type="protein sequence ID" value="ENSVKKP00000003711.1"/>
    <property type="gene ID" value="ENSVKKG00000002819.1"/>
</dbReference>
<protein>
    <recommendedName>
        <fullName evidence="12">Prosaposin</fullName>
    </recommendedName>
</protein>
<evidence type="ECO:0000259" key="13">
    <source>
        <dbReference type="PROSITE" id="PS50015"/>
    </source>
</evidence>
<evidence type="ECO:0000313" key="16">
    <source>
        <dbReference type="Proteomes" id="UP000694545"/>
    </source>
</evidence>
<dbReference type="PROSITE" id="PS51110">
    <property type="entry name" value="SAP_A"/>
    <property type="match status" value="1"/>
</dbReference>
<evidence type="ECO:0000256" key="2">
    <source>
        <dbReference type="ARBA" id="ARBA00004613"/>
    </source>
</evidence>
<dbReference type="InterPro" id="IPR051428">
    <property type="entry name" value="Sphingo_Act-Surfact_Prot"/>
</dbReference>
<evidence type="ECO:0000256" key="6">
    <source>
        <dbReference type="ARBA" id="ARBA00023157"/>
    </source>
</evidence>
<dbReference type="PROSITE" id="PS50015">
    <property type="entry name" value="SAP_B"/>
    <property type="match status" value="2"/>
</dbReference>
<dbReference type="OMA" id="GMCHRAI"/>
<evidence type="ECO:0000256" key="7">
    <source>
        <dbReference type="ARBA" id="ARBA00023180"/>
    </source>
</evidence>
<dbReference type="Pfam" id="PF03489">
    <property type="entry name" value="SapB_2"/>
    <property type="match status" value="2"/>
</dbReference>
<evidence type="ECO:0000256" key="10">
    <source>
        <dbReference type="ARBA" id="ARBA00037231"/>
    </source>
</evidence>
<keyword evidence="6" id="KW-1015">Disulfide bond</keyword>
<dbReference type="InterPro" id="IPR011001">
    <property type="entry name" value="Saposin-like"/>
</dbReference>
<dbReference type="Gene3D" id="1.10.225.10">
    <property type="entry name" value="Saposin-like"/>
    <property type="match status" value="2"/>
</dbReference>
<dbReference type="GO" id="GO:0007193">
    <property type="term" value="P:adenylate cyclase-inhibiting G protein-coupled receptor signaling pathway"/>
    <property type="evidence" value="ECO:0007669"/>
    <property type="project" value="TreeGrafter"/>
</dbReference>
<dbReference type="AlphaFoldDB" id="A0A8D2J4U6"/>
<dbReference type="InterPro" id="IPR003119">
    <property type="entry name" value="SAP_A"/>
</dbReference>
<dbReference type="GO" id="GO:0005764">
    <property type="term" value="C:lysosome"/>
    <property type="evidence" value="ECO:0007669"/>
    <property type="project" value="InterPro"/>
</dbReference>
<comment type="function">
    <text evidence="10">Saposin-D is a specific sphingomyelin phosphodiesterase activator (EC 3.1.4.12).</text>
</comment>
<reference evidence="15" key="2">
    <citation type="submission" date="2025-09" db="UniProtKB">
        <authorList>
            <consortium name="Ensembl"/>
        </authorList>
    </citation>
    <scope>IDENTIFICATION</scope>
</reference>
<dbReference type="GO" id="GO:0019216">
    <property type="term" value="P:regulation of lipid metabolic process"/>
    <property type="evidence" value="ECO:0007669"/>
    <property type="project" value="TreeGrafter"/>
</dbReference>
<comment type="function">
    <text evidence="11">Saposin-B stimulates the hydrolysis of galacto-cerebroside sulfate by arylsulfatase A (EC 3.1.6.8), GM1 gangliosides by beta-galactosidase (EC 3.2.1.23) and globotriaosylceramide by alpha-galactosidase A (EC 3.2.1.22). Saposin-B forms a solubilizing complex with the substrates of the sphingolipid hydrolases.</text>
</comment>
<evidence type="ECO:0000256" key="8">
    <source>
        <dbReference type="ARBA" id="ARBA00023228"/>
    </source>
</evidence>
<comment type="function">
    <text evidence="9">Saposin-A and saposin-C stimulate the hydrolysis of glucosylceramide by beta-glucosylceramidase (EC 3.2.1.45) and galactosylceramide by beta-galactosylceramidase (EC 3.2.1.46). Saposin-C apparently acts by combining with the enzyme and acidic lipid to form an activated complex, rather than by solubilizing the substrate.</text>
</comment>
<dbReference type="PANTHER" id="PTHR11480">
    <property type="entry name" value="SAPOSIN-RELATED"/>
    <property type="match status" value="1"/>
</dbReference>
<evidence type="ECO:0000256" key="9">
    <source>
        <dbReference type="ARBA" id="ARBA00037150"/>
    </source>
</evidence>
<accession>A0A8D2J4U6</accession>
<dbReference type="GO" id="GO:0005576">
    <property type="term" value="C:extracellular region"/>
    <property type="evidence" value="ECO:0007669"/>
    <property type="project" value="UniProtKB-SubCell"/>
</dbReference>
<dbReference type="Pfam" id="PF02199">
    <property type="entry name" value="SapA"/>
    <property type="match status" value="1"/>
</dbReference>
<keyword evidence="5" id="KW-0677">Repeat</keyword>